<organism evidence="3 4">
    <name type="scientific">Kouleothrix aurantiaca</name>
    <dbReference type="NCBI Taxonomy" id="186479"/>
    <lineage>
        <taxon>Bacteria</taxon>
        <taxon>Bacillati</taxon>
        <taxon>Chloroflexota</taxon>
        <taxon>Chloroflexia</taxon>
        <taxon>Chloroflexales</taxon>
        <taxon>Roseiflexineae</taxon>
        <taxon>Roseiflexaceae</taxon>
        <taxon>Kouleothrix</taxon>
    </lineage>
</organism>
<protein>
    <recommendedName>
        <fullName evidence="5">Addiction module toxin RelE</fullName>
    </recommendedName>
</protein>
<dbReference type="InterPro" id="IPR051803">
    <property type="entry name" value="TA_system_RelE-like_toxin"/>
</dbReference>
<evidence type="ECO:0000256" key="2">
    <source>
        <dbReference type="ARBA" id="ARBA00022649"/>
    </source>
</evidence>
<evidence type="ECO:0000313" key="3">
    <source>
        <dbReference type="EMBL" id="KPV53556.1"/>
    </source>
</evidence>
<keyword evidence="2" id="KW-1277">Toxin-antitoxin system</keyword>
<keyword evidence="4" id="KW-1185">Reference proteome</keyword>
<dbReference type="InterPro" id="IPR007712">
    <property type="entry name" value="RelE/ParE_toxin"/>
</dbReference>
<accession>A0A0P9D6W0</accession>
<dbReference type="NCBIfam" id="TIGR02385">
    <property type="entry name" value="RelE_StbE"/>
    <property type="match status" value="1"/>
</dbReference>
<comment type="caution">
    <text evidence="3">The sequence shown here is derived from an EMBL/GenBank/DDBJ whole genome shotgun (WGS) entry which is preliminary data.</text>
</comment>
<evidence type="ECO:0000313" key="4">
    <source>
        <dbReference type="Proteomes" id="UP000050509"/>
    </source>
</evidence>
<dbReference type="Gene3D" id="3.30.2310.20">
    <property type="entry name" value="RelE-like"/>
    <property type="match status" value="1"/>
</dbReference>
<reference evidence="3 4" key="1">
    <citation type="submission" date="2015-09" db="EMBL/GenBank/DDBJ databases">
        <title>Draft genome sequence of Kouleothrix aurantiaca JCM 19913.</title>
        <authorList>
            <person name="Hemp J."/>
        </authorList>
    </citation>
    <scope>NUCLEOTIDE SEQUENCE [LARGE SCALE GENOMIC DNA]</scope>
    <source>
        <strain evidence="3 4">COM-B</strain>
    </source>
</reference>
<dbReference type="PANTHER" id="PTHR33755">
    <property type="entry name" value="TOXIN PARE1-RELATED"/>
    <property type="match status" value="1"/>
</dbReference>
<dbReference type="InterPro" id="IPR035093">
    <property type="entry name" value="RelE/ParE_toxin_dom_sf"/>
</dbReference>
<dbReference type="EMBL" id="LJCR01000230">
    <property type="protein sequence ID" value="KPV53556.1"/>
    <property type="molecule type" value="Genomic_DNA"/>
</dbReference>
<dbReference type="Pfam" id="PF05016">
    <property type="entry name" value="ParE_toxin"/>
    <property type="match status" value="1"/>
</dbReference>
<evidence type="ECO:0008006" key="5">
    <source>
        <dbReference type="Google" id="ProtNLM"/>
    </source>
</evidence>
<name>A0A0P9D6W0_9CHLR</name>
<evidence type="ECO:0000256" key="1">
    <source>
        <dbReference type="ARBA" id="ARBA00006226"/>
    </source>
</evidence>
<sequence>MRIRWTTPARQDLARHHDYIAKDDPDAAERVEAAIAEAVERLADYPHRGRPGQRVGTRELVIADFPTYIVVYRVTETEVRITRIWHGRQSRSRN</sequence>
<comment type="similarity">
    <text evidence="1">Belongs to the RelE toxin family.</text>
</comment>
<dbReference type="Proteomes" id="UP000050509">
    <property type="component" value="Unassembled WGS sequence"/>
</dbReference>
<dbReference type="AlphaFoldDB" id="A0A0P9D6W0"/>
<gene>
    <name evidence="3" type="ORF">SE17_08945</name>
</gene>
<proteinExistence type="inferred from homology"/>